<feature type="DNA-binding region" description="OmpR/PhoB-type" evidence="2">
    <location>
        <begin position="326"/>
        <end position="431"/>
    </location>
</feature>
<dbReference type="Pfam" id="PF00486">
    <property type="entry name" value="Trans_reg_C"/>
    <property type="match status" value="1"/>
</dbReference>
<dbReference type="GO" id="GO:0006355">
    <property type="term" value="P:regulation of DNA-templated transcription"/>
    <property type="evidence" value="ECO:0007669"/>
    <property type="project" value="InterPro"/>
</dbReference>
<dbReference type="GO" id="GO:0000160">
    <property type="term" value="P:phosphorelay signal transduction system"/>
    <property type="evidence" value="ECO:0007669"/>
    <property type="project" value="InterPro"/>
</dbReference>
<dbReference type="AlphaFoldDB" id="A0A1F5HD22"/>
<keyword evidence="1 2" id="KW-0238">DNA-binding</keyword>
<gene>
    <name evidence="4" type="ORF">A2196_05070</name>
</gene>
<dbReference type="CDD" id="cd00383">
    <property type="entry name" value="trans_reg_C"/>
    <property type="match status" value="1"/>
</dbReference>
<evidence type="ECO:0000256" key="1">
    <source>
        <dbReference type="ARBA" id="ARBA00023125"/>
    </source>
</evidence>
<dbReference type="PROSITE" id="PS51755">
    <property type="entry name" value="OMPR_PHOB"/>
    <property type="match status" value="1"/>
</dbReference>
<dbReference type="InterPro" id="IPR016032">
    <property type="entry name" value="Sig_transdc_resp-reg_C-effctor"/>
</dbReference>
<sequence length="437" mass="50129">MGSPIIEVKYPIKFREEDAKILGEHVRLRHNVNLIGAKRVGIGDFLNFFLYHKDIARKYIDRHHKHLLIPVDLNDLVEIKLFAFWTLTFKRIVDAVGSLPVEPSVKKQINGLFLTSIQESDLFLTVENLRKSLIEIAKTGILPTIFWLRFDRISEITPIDFFANLQGLREATGQKLCFVLTSYREIGKITPRLTEKLLPIFIHNFYIKPAGEKDAKVILHELVRKYHLKISGKLAKKIIEVSGGHAQYLYLTLIILAQSLRDQKVDEKILLELISGDERLILQSEEIWDSLFDAEKDAIGLITEGKKVGADLRFNAKYIWETGLVLRKFDRRQIFSPIFGAYVRENGKGKVNGSVELTKKENLLFSLLLASQNEVCEREKIIEAVWAEYEDLGVSDWTIDKLVARLRNKLKEQGSDFSVITVKTRGYKLVSTKPNPS</sequence>
<evidence type="ECO:0000313" key="4">
    <source>
        <dbReference type="EMBL" id="OGE01952.1"/>
    </source>
</evidence>
<evidence type="ECO:0000256" key="2">
    <source>
        <dbReference type="PROSITE-ProRule" id="PRU01091"/>
    </source>
</evidence>
<name>A0A1F5HD22_9BACT</name>
<organism evidence="4 5">
    <name type="scientific">Candidatus Curtissbacteria bacterium RIFOXYA1_FULL_41_14</name>
    <dbReference type="NCBI Taxonomy" id="1797737"/>
    <lineage>
        <taxon>Bacteria</taxon>
        <taxon>Candidatus Curtissiibacteriota</taxon>
    </lineage>
</organism>
<dbReference type="InterPro" id="IPR036388">
    <property type="entry name" value="WH-like_DNA-bd_sf"/>
</dbReference>
<protein>
    <recommendedName>
        <fullName evidence="3">OmpR/PhoB-type domain-containing protein</fullName>
    </recommendedName>
</protein>
<dbReference type="SUPFAM" id="SSF46894">
    <property type="entry name" value="C-terminal effector domain of the bipartite response regulators"/>
    <property type="match status" value="1"/>
</dbReference>
<dbReference type="SMART" id="SM00862">
    <property type="entry name" value="Trans_reg_C"/>
    <property type="match status" value="1"/>
</dbReference>
<dbReference type="InterPro" id="IPR001867">
    <property type="entry name" value="OmpR/PhoB-type_DNA-bd"/>
</dbReference>
<comment type="caution">
    <text evidence="4">The sequence shown here is derived from an EMBL/GenBank/DDBJ whole genome shotgun (WGS) entry which is preliminary data.</text>
</comment>
<evidence type="ECO:0000259" key="3">
    <source>
        <dbReference type="PROSITE" id="PS51755"/>
    </source>
</evidence>
<dbReference type="GO" id="GO:0003677">
    <property type="term" value="F:DNA binding"/>
    <property type="evidence" value="ECO:0007669"/>
    <property type="project" value="UniProtKB-UniRule"/>
</dbReference>
<reference evidence="4 5" key="1">
    <citation type="journal article" date="2016" name="Nat. Commun.">
        <title>Thousands of microbial genomes shed light on interconnected biogeochemical processes in an aquifer system.</title>
        <authorList>
            <person name="Anantharaman K."/>
            <person name="Brown C.T."/>
            <person name="Hug L.A."/>
            <person name="Sharon I."/>
            <person name="Castelle C.J."/>
            <person name="Probst A.J."/>
            <person name="Thomas B.C."/>
            <person name="Singh A."/>
            <person name="Wilkins M.J."/>
            <person name="Karaoz U."/>
            <person name="Brodie E.L."/>
            <person name="Williams K.H."/>
            <person name="Hubbard S.S."/>
            <person name="Banfield J.F."/>
        </authorList>
    </citation>
    <scope>NUCLEOTIDE SEQUENCE [LARGE SCALE GENOMIC DNA]</scope>
</reference>
<dbReference type="Proteomes" id="UP000176751">
    <property type="component" value="Unassembled WGS sequence"/>
</dbReference>
<evidence type="ECO:0000313" key="5">
    <source>
        <dbReference type="Proteomes" id="UP000176751"/>
    </source>
</evidence>
<feature type="domain" description="OmpR/PhoB-type" evidence="3">
    <location>
        <begin position="326"/>
        <end position="431"/>
    </location>
</feature>
<dbReference type="STRING" id="1797737.A2196_05070"/>
<dbReference type="EMBL" id="MFCA01000022">
    <property type="protein sequence ID" value="OGE01952.1"/>
    <property type="molecule type" value="Genomic_DNA"/>
</dbReference>
<proteinExistence type="predicted"/>
<accession>A0A1F5HD22</accession>
<dbReference type="Gene3D" id="1.10.10.10">
    <property type="entry name" value="Winged helix-like DNA-binding domain superfamily/Winged helix DNA-binding domain"/>
    <property type="match status" value="1"/>
</dbReference>